<dbReference type="Gene3D" id="2.60.40.10">
    <property type="entry name" value="Immunoglobulins"/>
    <property type="match status" value="3"/>
</dbReference>
<dbReference type="InterPro" id="IPR013783">
    <property type="entry name" value="Ig-like_fold"/>
</dbReference>
<organism evidence="2 3">
    <name type="scientific">Butyricicoccus porcorum</name>
    <dbReference type="NCBI Taxonomy" id="1945634"/>
    <lineage>
        <taxon>Bacteria</taxon>
        <taxon>Bacillati</taxon>
        <taxon>Bacillota</taxon>
        <taxon>Clostridia</taxon>
        <taxon>Eubacteriales</taxon>
        <taxon>Butyricicoccaceae</taxon>
        <taxon>Butyricicoccus</taxon>
    </lineage>
</organism>
<name>A0A252F249_9FIRM</name>
<reference evidence="2 3" key="1">
    <citation type="submission" date="2017-05" db="EMBL/GenBank/DDBJ databases">
        <title>Butyricicoccus porcorum sp. nov. a butyrate-producing bacterium from the swine intestinal tract.</title>
        <authorList>
            <person name="Trachsel J."/>
            <person name="Humphrey S."/>
            <person name="Allen H.K."/>
        </authorList>
    </citation>
    <scope>NUCLEOTIDE SEQUENCE [LARGE SCALE GENOMIC DNA]</scope>
    <source>
        <strain evidence="2">BB10</strain>
    </source>
</reference>
<dbReference type="EMBL" id="NHOC01000009">
    <property type="protein sequence ID" value="OUM19863.1"/>
    <property type="molecule type" value="Genomic_DNA"/>
</dbReference>
<dbReference type="InterPro" id="IPR032179">
    <property type="entry name" value="Cry22Aa_Ig-like"/>
</dbReference>
<feature type="domain" description="Pesticidal crystal protein Cry22Aa Ig-like" evidence="1">
    <location>
        <begin position="203"/>
        <end position="265"/>
    </location>
</feature>
<evidence type="ECO:0000313" key="3">
    <source>
        <dbReference type="Proteomes" id="UP000194903"/>
    </source>
</evidence>
<sequence length="269" mass="29102">MKQIKIAVLALFVCSVAVFSVFTIRDFLETKDQLPVIEAEQDTISVPIDATDEQLCAGLRATDAEDGDLTDGILVTNISNFVDDSTCNISYAVFDSQEQLGTYTRKVTYTDYKPPKFSVSDPLEVRMGGEVQILDKLSAEDVFDGDISNRILILSSTVNSAVAGLYDVTVQVSNSHGDVSELKLPVAVTDPSIGAPTITLTESLVYLKKGAAFDPESYIDEKKSSVKTSYINVESTVNPAQPGTYVVTYSAQNTEGNIGHAYLTVVVEE</sequence>
<accession>A0A252F249</accession>
<gene>
    <name evidence="2" type="ORF">CBW42_10290</name>
</gene>
<proteinExistence type="predicted"/>
<dbReference type="OrthoDB" id="1887208at2"/>
<dbReference type="AlphaFoldDB" id="A0A252F249"/>
<dbReference type="Pfam" id="PF16403">
    <property type="entry name" value="Bact_surface_Ig-like"/>
    <property type="match status" value="1"/>
</dbReference>
<comment type="caution">
    <text evidence="2">The sequence shown here is derived from an EMBL/GenBank/DDBJ whole genome shotgun (WGS) entry which is preliminary data.</text>
</comment>
<protein>
    <recommendedName>
        <fullName evidence="1">Pesticidal crystal protein Cry22Aa Ig-like domain-containing protein</fullName>
    </recommendedName>
</protein>
<keyword evidence="3" id="KW-1185">Reference proteome</keyword>
<evidence type="ECO:0000259" key="1">
    <source>
        <dbReference type="Pfam" id="PF16403"/>
    </source>
</evidence>
<dbReference type="RefSeq" id="WP_087020940.1">
    <property type="nucleotide sequence ID" value="NZ_CP178353.1"/>
</dbReference>
<evidence type="ECO:0000313" key="2">
    <source>
        <dbReference type="EMBL" id="OUM19863.1"/>
    </source>
</evidence>
<dbReference type="Proteomes" id="UP000194903">
    <property type="component" value="Unassembled WGS sequence"/>
</dbReference>